<reference evidence="2" key="1">
    <citation type="journal article" date="2023" name="Hortic. Res.">
        <title>A chromosome-level phased genome enabling allele-level studies in sweet orange: a case study on citrus Huanglongbing tolerance.</title>
        <authorList>
            <person name="Wu B."/>
            <person name="Yu Q."/>
            <person name="Deng Z."/>
            <person name="Duan Y."/>
            <person name="Luo F."/>
            <person name="Gmitter F. Jr."/>
        </authorList>
    </citation>
    <scope>NUCLEOTIDE SEQUENCE [LARGE SCALE GENOMIC DNA]</scope>
    <source>
        <strain evidence="2">cv. Valencia</strain>
    </source>
</reference>
<evidence type="ECO:0000313" key="1">
    <source>
        <dbReference type="EMBL" id="KAH9780245.1"/>
    </source>
</evidence>
<accession>A0ACB8M492</accession>
<comment type="caution">
    <text evidence="1">The sequence shown here is derived from an EMBL/GenBank/DDBJ whole genome shotgun (WGS) entry which is preliminary data.</text>
</comment>
<protein>
    <submittedName>
        <fullName evidence="1">Reverse transcriptase/RNA-dependent DNA polymerase</fullName>
    </submittedName>
</protein>
<keyword evidence="1" id="KW-0808">Transferase</keyword>
<sequence length="520" mass="58256">MNTYLLPMELCREIERMMNSFWWGRKGPGSGGIVWMKWDRMCKPKSHGGIGFKRLHMFNVAMLGKQGWRLLTNPNILVARLFKARYYPNTSFAEARLGSNPSYVRIQIGGGRQTVIGSAPWLPDKDNGFISSTIPANITAATVDGLMVPNQRKWDYDVVKDIFNSRDRDLIFRVPLGSRRDHDTWFWLPDSKGLLNALSPSSSAWRKLWQLPVPTKVKNFLWRAMTNVLPTSDNLLQHRVEVQTLYPICHSSSESILHILVTCHFAKSCWISSVIGFNGTCLTFVQWLEDLFGRCNLDECSLAAMICWGLWLNRNNKVWKGVNGRVQLVLNMVGQSLFFWQQARKSDFFPPPMPVSSAHGSVCWEKPGSGWYKCNVDAALVRPRGLISFGAVIRSAGGELIAAKSDILPGSFDPHEAEALGVKEALSWLKNFSFKSVVLEMDSLLVFNALHDKFDYPNGFGSIIADCRALDQSLGEVAFSFVRRSANSAAHIVARVGSSLSGSGEWSFVPPPWLCDSLAV</sequence>
<name>A0ACB8M492_CITSI</name>
<keyword evidence="1" id="KW-0695">RNA-directed DNA polymerase</keyword>
<dbReference type="EMBL" id="CM039172">
    <property type="protein sequence ID" value="KAH9780245.1"/>
    <property type="molecule type" value="Genomic_DNA"/>
</dbReference>
<proteinExistence type="predicted"/>
<keyword evidence="1" id="KW-0548">Nucleotidyltransferase</keyword>
<dbReference type="Proteomes" id="UP000829398">
    <property type="component" value="Chromosome 3"/>
</dbReference>
<keyword evidence="2" id="KW-1185">Reference proteome</keyword>
<gene>
    <name evidence="1" type="ORF">KPL71_008008</name>
</gene>
<organism evidence="1 2">
    <name type="scientific">Citrus sinensis</name>
    <name type="common">Sweet orange</name>
    <name type="synonym">Citrus aurantium var. sinensis</name>
    <dbReference type="NCBI Taxonomy" id="2711"/>
    <lineage>
        <taxon>Eukaryota</taxon>
        <taxon>Viridiplantae</taxon>
        <taxon>Streptophyta</taxon>
        <taxon>Embryophyta</taxon>
        <taxon>Tracheophyta</taxon>
        <taxon>Spermatophyta</taxon>
        <taxon>Magnoliopsida</taxon>
        <taxon>eudicotyledons</taxon>
        <taxon>Gunneridae</taxon>
        <taxon>Pentapetalae</taxon>
        <taxon>rosids</taxon>
        <taxon>malvids</taxon>
        <taxon>Sapindales</taxon>
        <taxon>Rutaceae</taxon>
        <taxon>Aurantioideae</taxon>
        <taxon>Citrus</taxon>
    </lineage>
</organism>
<evidence type="ECO:0000313" key="2">
    <source>
        <dbReference type="Proteomes" id="UP000829398"/>
    </source>
</evidence>